<keyword evidence="2" id="KW-0539">Nucleus</keyword>
<evidence type="ECO:0000256" key="2">
    <source>
        <dbReference type="ARBA" id="ARBA00023242"/>
    </source>
</evidence>
<dbReference type="PANTHER" id="PTHR31001:SF40">
    <property type="entry name" value="ZN(II)2CYS6 TRANSCRIPTION FACTOR (EUROFUNG)"/>
    <property type="match status" value="1"/>
</dbReference>
<dbReference type="InterPro" id="IPR001138">
    <property type="entry name" value="Zn2Cys6_DnaBD"/>
</dbReference>
<gene>
    <name evidence="5" type="ORF">PG986_000796</name>
</gene>
<feature type="compositionally biased region" description="Polar residues" evidence="3">
    <location>
        <begin position="86"/>
        <end position="95"/>
    </location>
</feature>
<evidence type="ECO:0000256" key="3">
    <source>
        <dbReference type="SAM" id="MobiDB-lite"/>
    </source>
</evidence>
<dbReference type="Gene3D" id="4.10.240.10">
    <property type="entry name" value="Zn(2)-C6 fungal-type DNA-binding domain"/>
    <property type="match status" value="1"/>
</dbReference>
<proteinExistence type="predicted"/>
<reference evidence="5 6" key="1">
    <citation type="submission" date="2023-01" db="EMBL/GenBank/DDBJ databases">
        <title>Analysis of 21 Apiospora genomes using comparative genomics revels a genus with tremendous synthesis potential of carbohydrate active enzymes and secondary metabolites.</title>
        <authorList>
            <person name="Sorensen T."/>
        </authorList>
    </citation>
    <scope>NUCLEOTIDE SEQUENCE [LARGE SCALE GENOMIC DNA]</scope>
    <source>
        <strain evidence="5 6">CBS 24483</strain>
    </source>
</reference>
<dbReference type="RefSeq" id="XP_066705911.1">
    <property type="nucleotide sequence ID" value="XM_066837018.1"/>
</dbReference>
<dbReference type="InterPro" id="IPR050613">
    <property type="entry name" value="Sec_Metabolite_Reg"/>
</dbReference>
<dbReference type="PANTHER" id="PTHR31001">
    <property type="entry name" value="UNCHARACTERIZED TRANSCRIPTIONAL REGULATORY PROTEIN"/>
    <property type="match status" value="1"/>
</dbReference>
<evidence type="ECO:0000313" key="5">
    <source>
        <dbReference type="EMBL" id="KAK7966519.1"/>
    </source>
</evidence>
<dbReference type="Proteomes" id="UP001391051">
    <property type="component" value="Unassembled WGS sequence"/>
</dbReference>
<dbReference type="GeneID" id="92070080"/>
<dbReference type="PROSITE" id="PS00463">
    <property type="entry name" value="ZN2_CY6_FUNGAL_1"/>
    <property type="match status" value="1"/>
</dbReference>
<evidence type="ECO:0000313" key="6">
    <source>
        <dbReference type="Proteomes" id="UP001391051"/>
    </source>
</evidence>
<organism evidence="5 6">
    <name type="scientific">Apiospora aurea</name>
    <dbReference type="NCBI Taxonomy" id="335848"/>
    <lineage>
        <taxon>Eukaryota</taxon>
        <taxon>Fungi</taxon>
        <taxon>Dikarya</taxon>
        <taxon>Ascomycota</taxon>
        <taxon>Pezizomycotina</taxon>
        <taxon>Sordariomycetes</taxon>
        <taxon>Xylariomycetidae</taxon>
        <taxon>Amphisphaeriales</taxon>
        <taxon>Apiosporaceae</taxon>
        <taxon>Apiospora</taxon>
    </lineage>
</organism>
<sequence>MDHAPGGQVIQLQQTSQTLIGKYRRNRKLQSCEPCRKSKLACDHSVPCGRCIRRRCVDKCFYHPNPLTRSVFEYIDEWLREANATQNRHTASQAGSAPADSPSYSAGSPRGLVRSIKPPQGTKLAGPVRPVCREAPVVHRASSAPPLHHDYGHEVVRSEKQSFLGSTSLTSMLTEDLEKLGVPSVDLQTFSAQSVAISYDRMTKGCEVLAFLKNDSMVNQFINCFYGNWEGDVAFCVQPIMKMWLMELWRFHGGVLKSQNPDKIRQLCELIWRNTQSPLSYNGKTLLKQWIQLSTGVNLRWDVIGLIACYVASAAAAGDTSKKLLEEYQTTREAVMCSMVDIAATCLTFCRECEILDDTFLWLAAEYYALIGFVKGEVSSAVYRAGAELASTFLAMGLHQDIRASTSVPPFLAQLRKQARMVTYSAEISVSAFLGRPPRLSYRYINLDTGYDFTSDEVLADESEFAANVSKLLEGGYNSDGRIRPITFWKVWIPFAILREQILELALGDLPAHEVRMRADEIQQKTKEQWTKVPAIYARCRDEELLVGAKKTGITLHGHIIRQGTRANEFLLQRVLFQKAGASVEGLIKVAQQMFKDLIRMSEDPELIKISSINTNHMVAIHGLRCAAVLAIELLRQEQLPVYPKEPLLPRSQTIQDLSVFVSRLDLILKVELLQGMLPMCEQGRKVLTRILDKILSPPNAADRLCQSCCHAGGHQQAHQQSELDGFQQGMVSNDGNDDLGHTSFTVMDDFNFAIDAPYLGPDHDFRQWLENMDWTQTLP</sequence>
<evidence type="ECO:0000256" key="1">
    <source>
        <dbReference type="ARBA" id="ARBA00004123"/>
    </source>
</evidence>
<feature type="domain" description="Zn(2)-C6 fungal-type" evidence="4">
    <location>
        <begin position="31"/>
        <end position="62"/>
    </location>
</feature>
<dbReference type="SMART" id="SM00066">
    <property type="entry name" value="GAL4"/>
    <property type="match status" value="1"/>
</dbReference>
<dbReference type="PROSITE" id="PS50048">
    <property type="entry name" value="ZN2_CY6_FUNGAL_2"/>
    <property type="match status" value="1"/>
</dbReference>
<dbReference type="EMBL" id="JAQQWE010000001">
    <property type="protein sequence ID" value="KAK7966519.1"/>
    <property type="molecule type" value="Genomic_DNA"/>
</dbReference>
<name>A0ABR1QV36_9PEZI</name>
<keyword evidence="6" id="KW-1185">Reference proteome</keyword>
<dbReference type="CDD" id="cd00067">
    <property type="entry name" value="GAL4"/>
    <property type="match status" value="1"/>
</dbReference>
<dbReference type="CDD" id="cd12148">
    <property type="entry name" value="fungal_TF_MHR"/>
    <property type="match status" value="1"/>
</dbReference>
<protein>
    <recommendedName>
        <fullName evidence="4">Zn(2)-C6 fungal-type domain-containing protein</fullName>
    </recommendedName>
</protein>
<dbReference type="SUPFAM" id="SSF57701">
    <property type="entry name" value="Zn2/Cys6 DNA-binding domain"/>
    <property type="match status" value="1"/>
</dbReference>
<comment type="subcellular location">
    <subcellularLocation>
        <location evidence="1">Nucleus</location>
    </subcellularLocation>
</comment>
<feature type="region of interest" description="Disordered" evidence="3">
    <location>
        <begin position="86"/>
        <end position="125"/>
    </location>
</feature>
<dbReference type="InterPro" id="IPR036864">
    <property type="entry name" value="Zn2-C6_fun-type_DNA-bd_sf"/>
</dbReference>
<accession>A0ABR1QV36</accession>
<evidence type="ECO:0000259" key="4">
    <source>
        <dbReference type="PROSITE" id="PS50048"/>
    </source>
</evidence>
<comment type="caution">
    <text evidence="5">The sequence shown here is derived from an EMBL/GenBank/DDBJ whole genome shotgun (WGS) entry which is preliminary data.</text>
</comment>